<dbReference type="EMBL" id="MU806951">
    <property type="protein sequence ID" value="KAJ3832461.1"/>
    <property type="molecule type" value="Genomic_DNA"/>
</dbReference>
<evidence type="ECO:0000313" key="4">
    <source>
        <dbReference type="Proteomes" id="UP001163846"/>
    </source>
</evidence>
<keyword evidence="4" id="KW-1185">Reference proteome</keyword>
<accession>A0AA38NXR4</accession>
<sequence>MSNSNFYHRIKSYILPNAKAEDARDYPDSEPPNWAPAVESSYTHGQYNEASKQEYHDGISFCLENPLYPPSLIPSRLVDRIKSDGARAWGLEIPQEQLRFSGRIENIPPDSKGQNVVHVTTDTYCQMYCLLSNLPIAAGLYDTTGREGVYYEVVIEDMNPPHSFLAIGTSCRPYPTFRLPGWNRQATGWHLDDLRKFFEDSDGGRDYTDDGQPLSLPWNPENRGEQYIPPGSTVGCGYIFNTGSLFFTYNGLRLPNAFSGAHLPRNELDVFAAIGVCGKTRFDVNFGGEPFRWVPGNTWQWRVEGIVGRLNPMHDEGNGDELPAYAR</sequence>
<evidence type="ECO:0000313" key="3">
    <source>
        <dbReference type="EMBL" id="KAJ3832461.1"/>
    </source>
</evidence>
<gene>
    <name evidence="3" type="ORF">F5878DRAFT_635042</name>
</gene>
<evidence type="ECO:0000259" key="2">
    <source>
        <dbReference type="PROSITE" id="PS50188"/>
    </source>
</evidence>
<dbReference type="PROSITE" id="PS50188">
    <property type="entry name" value="B302_SPRY"/>
    <property type="match status" value="1"/>
</dbReference>
<dbReference type="InterPro" id="IPR013320">
    <property type="entry name" value="ConA-like_dom_sf"/>
</dbReference>
<evidence type="ECO:0000256" key="1">
    <source>
        <dbReference type="SAM" id="MobiDB-lite"/>
    </source>
</evidence>
<dbReference type="Pfam" id="PF00622">
    <property type="entry name" value="SPRY"/>
    <property type="match status" value="1"/>
</dbReference>
<comment type="caution">
    <text evidence="3">The sequence shown here is derived from an EMBL/GenBank/DDBJ whole genome shotgun (WGS) entry which is preliminary data.</text>
</comment>
<proteinExistence type="predicted"/>
<dbReference type="InterPro" id="IPR003877">
    <property type="entry name" value="SPRY_dom"/>
</dbReference>
<dbReference type="SUPFAM" id="SSF49899">
    <property type="entry name" value="Concanavalin A-like lectins/glucanases"/>
    <property type="match status" value="1"/>
</dbReference>
<name>A0AA38NXR4_9AGAR</name>
<dbReference type="Gene3D" id="2.60.120.920">
    <property type="match status" value="1"/>
</dbReference>
<dbReference type="InterPro" id="IPR001870">
    <property type="entry name" value="B30.2/SPRY"/>
</dbReference>
<organism evidence="3 4">
    <name type="scientific">Lentinula raphanica</name>
    <dbReference type="NCBI Taxonomy" id="153919"/>
    <lineage>
        <taxon>Eukaryota</taxon>
        <taxon>Fungi</taxon>
        <taxon>Dikarya</taxon>
        <taxon>Basidiomycota</taxon>
        <taxon>Agaricomycotina</taxon>
        <taxon>Agaricomycetes</taxon>
        <taxon>Agaricomycetidae</taxon>
        <taxon>Agaricales</taxon>
        <taxon>Marasmiineae</taxon>
        <taxon>Omphalotaceae</taxon>
        <taxon>Lentinula</taxon>
    </lineage>
</organism>
<reference evidence="3" key="1">
    <citation type="submission" date="2022-08" db="EMBL/GenBank/DDBJ databases">
        <authorList>
            <consortium name="DOE Joint Genome Institute"/>
            <person name="Min B."/>
            <person name="Riley R."/>
            <person name="Sierra-Patev S."/>
            <person name="Naranjo-Ortiz M."/>
            <person name="Looney B."/>
            <person name="Konkel Z."/>
            <person name="Slot J.C."/>
            <person name="Sakamoto Y."/>
            <person name="Steenwyk J.L."/>
            <person name="Rokas A."/>
            <person name="Carro J."/>
            <person name="Camarero S."/>
            <person name="Ferreira P."/>
            <person name="Molpeceres G."/>
            <person name="Ruiz-Duenas F.J."/>
            <person name="Serrano A."/>
            <person name="Henrissat B."/>
            <person name="Drula E."/>
            <person name="Hughes K.W."/>
            <person name="Mata J.L."/>
            <person name="Ishikawa N.K."/>
            <person name="Vargas-Isla R."/>
            <person name="Ushijima S."/>
            <person name="Smith C.A."/>
            <person name="Ahrendt S."/>
            <person name="Andreopoulos W."/>
            <person name="He G."/>
            <person name="Labutti K."/>
            <person name="Lipzen A."/>
            <person name="Ng V."/>
            <person name="Sandor L."/>
            <person name="Barry K."/>
            <person name="Martinez A.T."/>
            <person name="Xiao Y."/>
            <person name="Gibbons J.G."/>
            <person name="Terashima K."/>
            <person name="Hibbett D.S."/>
            <person name="Grigoriev I.V."/>
        </authorList>
    </citation>
    <scope>NUCLEOTIDE SEQUENCE</scope>
    <source>
        <strain evidence="3">TFB9207</strain>
    </source>
</reference>
<feature type="region of interest" description="Disordered" evidence="1">
    <location>
        <begin position="20"/>
        <end position="41"/>
    </location>
</feature>
<feature type="domain" description="B30.2/SPRY" evidence="2">
    <location>
        <begin position="73"/>
        <end position="291"/>
    </location>
</feature>
<protein>
    <recommendedName>
        <fullName evidence="2">B30.2/SPRY domain-containing protein</fullName>
    </recommendedName>
</protein>
<dbReference type="PANTHER" id="PTHR12864">
    <property type="entry name" value="RAN BINDING PROTEIN 9-RELATED"/>
    <property type="match status" value="1"/>
</dbReference>
<dbReference type="SMART" id="SM00449">
    <property type="entry name" value="SPRY"/>
    <property type="match status" value="1"/>
</dbReference>
<dbReference type="Proteomes" id="UP001163846">
    <property type="component" value="Unassembled WGS sequence"/>
</dbReference>
<dbReference type="InterPro" id="IPR043136">
    <property type="entry name" value="B30.2/SPRY_sf"/>
</dbReference>
<dbReference type="InterPro" id="IPR050618">
    <property type="entry name" value="Ubq-SigPath_Reg"/>
</dbReference>
<dbReference type="AlphaFoldDB" id="A0AA38NXR4"/>